<comment type="caution">
    <text evidence="1">The sequence shown here is derived from an EMBL/GenBank/DDBJ whole genome shotgun (WGS) entry which is preliminary data.</text>
</comment>
<protein>
    <submittedName>
        <fullName evidence="1">Uncharacterized protein</fullName>
    </submittedName>
</protein>
<name>A0ABQ3Y0J7_9ACTN</name>
<dbReference type="EMBL" id="BOMI01000033">
    <property type="protein sequence ID" value="GID73380.1"/>
    <property type="molecule type" value="Genomic_DNA"/>
</dbReference>
<evidence type="ECO:0000313" key="2">
    <source>
        <dbReference type="Proteomes" id="UP000609879"/>
    </source>
</evidence>
<sequence length="94" mass="9795">MTAATLTPAACVFDWCVFGAGDLHPDHESAIVTVPTVNGQTVKVMLDVAAGSQRPLLYLSAPEDGLDAAAIDALIDVLAHHAAMMRASARQVQP</sequence>
<keyword evidence="2" id="KW-1185">Reference proteome</keyword>
<organism evidence="1 2">
    <name type="scientific">Paractinoplanes deccanensis</name>
    <dbReference type="NCBI Taxonomy" id="113561"/>
    <lineage>
        <taxon>Bacteria</taxon>
        <taxon>Bacillati</taxon>
        <taxon>Actinomycetota</taxon>
        <taxon>Actinomycetes</taxon>
        <taxon>Micromonosporales</taxon>
        <taxon>Micromonosporaceae</taxon>
        <taxon>Paractinoplanes</taxon>
    </lineage>
</organism>
<proteinExistence type="predicted"/>
<evidence type="ECO:0000313" key="1">
    <source>
        <dbReference type="EMBL" id="GID73380.1"/>
    </source>
</evidence>
<reference evidence="1 2" key="1">
    <citation type="submission" date="2021-01" db="EMBL/GenBank/DDBJ databases">
        <title>Whole genome shotgun sequence of Actinoplanes deccanensis NBRC 13994.</title>
        <authorList>
            <person name="Komaki H."/>
            <person name="Tamura T."/>
        </authorList>
    </citation>
    <scope>NUCLEOTIDE SEQUENCE [LARGE SCALE GENOMIC DNA]</scope>
    <source>
        <strain evidence="1 2">NBRC 13994</strain>
    </source>
</reference>
<dbReference type="RefSeq" id="WP_203761302.1">
    <property type="nucleotide sequence ID" value="NZ_BAAABO010000029.1"/>
</dbReference>
<accession>A0ABQ3Y0J7</accession>
<dbReference type="Proteomes" id="UP000609879">
    <property type="component" value="Unassembled WGS sequence"/>
</dbReference>
<gene>
    <name evidence="1" type="ORF">Ade02nite_20210</name>
</gene>